<feature type="compositionally biased region" description="Basic and acidic residues" evidence="1">
    <location>
        <begin position="263"/>
        <end position="273"/>
    </location>
</feature>
<name>A0A0N4ZKZ0_PARTI</name>
<evidence type="ECO:0000313" key="2">
    <source>
        <dbReference type="Proteomes" id="UP000038045"/>
    </source>
</evidence>
<evidence type="ECO:0000256" key="1">
    <source>
        <dbReference type="SAM" id="MobiDB-lite"/>
    </source>
</evidence>
<feature type="region of interest" description="Disordered" evidence="1">
    <location>
        <begin position="210"/>
        <end position="355"/>
    </location>
</feature>
<feature type="compositionally biased region" description="Pro residues" evidence="1">
    <location>
        <begin position="282"/>
        <end position="307"/>
    </location>
</feature>
<sequence>MVLHHVAQRAVLVVIGPAVADADRFSDRDLHMVDGQIVPQRFEDGVAEAQGDQVLHRLLAEVVIDAEHLPFVKGVGHGVIDFEEALQVAADRLLQHDAIVLLGQTCRLHGRDDAAVERGRHRQEGGRLSLARPRLQRAQALGVGGVHRQIVEAGGQALPTGLVPGAVGLGAGPHRLAHLGDVLLGGFLRPGGADDLQLRRQEPVVIQEVERRQKHPHGQVAAAAEQDQSRHLGPPSQKIGPTSEAVVSQSDWPVPPAGPRRPARPETPCDARAEAPAGDRSNPPPRWRVPHYLPPPRPGPSRRPLPRPSGLRVWGPGRSGGRSSCRWDRPGRGHGWCAPAARYGPGRGRPPRRSS</sequence>
<accession>A0A0N4ZKZ0</accession>
<evidence type="ECO:0000313" key="3">
    <source>
        <dbReference type="WBParaSite" id="PTRK_0000877300.1"/>
    </source>
</evidence>
<dbReference type="AlphaFoldDB" id="A0A0N4ZKZ0"/>
<keyword evidence="2" id="KW-1185">Reference proteome</keyword>
<organism evidence="2 3">
    <name type="scientific">Parastrongyloides trichosuri</name>
    <name type="common">Possum-specific nematode worm</name>
    <dbReference type="NCBI Taxonomy" id="131310"/>
    <lineage>
        <taxon>Eukaryota</taxon>
        <taxon>Metazoa</taxon>
        <taxon>Ecdysozoa</taxon>
        <taxon>Nematoda</taxon>
        <taxon>Chromadorea</taxon>
        <taxon>Rhabditida</taxon>
        <taxon>Tylenchina</taxon>
        <taxon>Panagrolaimomorpha</taxon>
        <taxon>Strongyloidoidea</taxon>
        <taxon>Strongyloididae</taxon>
        <taxon>Parastrongyloides</taxon>
    </lineage>
</organism>
<reference evidence="3" key="1">
    <citation type="submission" date="2017-02" db="UniProtKB">
        <authorList>
            <consortium name="WormBaseParasite"/>
        </authorList>
    </citation>
    <scope>IDENTIFICATION</scope>
</reference>
<dbReference type="Proteomes" id="UP000038045">
    <property type="component" value="Unplaced"/>
</dbReference>
<protein>
    <submittedName>
        <fullName evidence="3">Secreted protein</fullName>
    </submittedName>
</protein>
<proteinExistence type="predicted"/>
<dbReference type="WBParaSite" id="PTRK_0000877300.1">
    <property type="protein sequence ID" value="PTRK_0000877300.1"/>
    <property type="gene ID" value="PTRK_0000877300"/>
</dbReference>